<evidence type="ECO:0000313" key="2">
    <source>
        <dbReference type="Proteomes" id="UP001470230"/>
    </source>
</evidence>
<proteinExistence type="predicted"/>
<keyword evidence="2" id="KW-1185">Reference proteome</keyword>
<organism evidence="1 2">
    <name type="scientific">Tritrichomonas musculus</name>
    <dbReference type="NCBI Taxonomy" id="1915356"/>
    <lineage>
        <taxon>Eukaryota</taxon>
        <taxon>Metamonada</taxon>
        <taxon>Parabasalia</taxon>
        <taxon>Tritrichomonadida</taxon>
        <taxon>Tritrichomonadidae</taxon>
        <taxon>Tritrichomonas</taxon>
    </lineage>
</organism>
<gene>
    <name evidence="1" type="ORF">M9Y10_010285</name>
</gene>
<evidence type="ECO:0000313" key="1">
    <source>
        <dbReference type="EMBL" id="KAK8864762.1"/>
    </source>
</evidence>
<dbReference type="Proteomes" id="UP001470230">
    <property type="component" value="Unassembled WGS sequence"/>
</dbReference>
<accession>A0ABR2IKG4</accession>
<comment type="caution">
    <text evidence="1">The sequence shown here is derived from an EMBL/GenBank/DDBJ whole genome shotgun (WGS) entry which is preliminary data.</text>
</comment>
<name>A0ABR2IKG4_9EUKA</name>
<protein>
    <recommendedName>
        <fullName evidence="3">DUF3447 domain-containing protein</fullName>
    </recommendedName>
</protein>
<dbReference type="EMBL" id="JAPFFF010000016">
    <property type="protein sequence ID" value="KAK8864762.1"/>
    <property type="molecule type" value="Genomic_DNA"/>
</dbReference>
<reference evidence="1 2" key="1">
    <citation type="submission" date="2024-04" db="EMBL/GenBank/DDBJ databases">
        <title>Tritrichomonas musculus Genome.</title>
        <authorList>
            <person name="Alves-Ferreira E."/>
            <person name="Grigg M."/>
            <person name="Lorenzi H."/>
            <person name="Galac M."/>
        </authorList>
    </citation>
    <scope>NUCLEOTIDE SEQUENCE [LARGE SCALE GENOMIC DNA]</scope>
    <source>
        <strain evidence="1 2">EAF2021</strain>
    </source>
</reference>
<sequence>MMDPITAFQKIFEKNKNVQEKILDFIENQEFNENNFQILISYLEQQRISQNKNEFGEILRIISNISANHYRTKDFFVKIEKILLQNRNEILNYFDSNELFEIFKISKRILLFLYENGFIVPNESMFNYFLKSCEYGFEEQMLYFLPEFENYTGKCTDYGIKKAIADFKKNNQKIIEDDRKSGENNDQYMYQLIRNDSIKEFVIYINETNHSLSETIDFSIYETNPFFYDRKPSLIEYAAFYGSIKIFNYINYKENPVINNSLWLCAIHSNSLKMIHLLESLNAEIEDLSSLIIESIKCHHNDLMKYFLFNFQDQEENYSYFYDHFIKHSNFSGLSDFLSYQSLNEFVKNNSLPSVFYKYGHRSSLLNILKDKNLTIDINAHFIILKYINLNEISLFQYLTNKIPHF</sequence>
<evidence type="ECO:0008006" key="3">
    <source>
        <dbReference type="Google" id="ProtNLM"/>
    </source>
</evidence>